<proteinExistence type="predicted"/>
<accession>A0A1F6P9L3</accession>
<reference evidence="1 2" key="1">
    <citation type="journal article" date="2016" name="Nat. Commun.">
        <title>Thousands of microbial genomes shed light on interconnected biogeochemical processes in an aquifer system.</title>
        <authorList>
            <person name="Anantharaman K."/>
            <person name="Brown C.T."/>
            <person name="Hug L.A."/>
            <person name="Sharon I."/>
            <person name="Castelle C.J."/>
            <person name="Probst A.J."/>
            <person name="Thomas B.C."/>
            <person name="Singh A."/>
            <person name="Wilkins M.J."/>
            <person name="Karaoz U."/>
            <person name="Brodie E.L."/>
            <person name="Williams K.H."/>
            <person name="Hubbard S.S."/>
            <person name="Banfield J.F."/>
        </authorList>
    </citation>
    <scope>NUCLEOTIDE SEQUENCE [LARGE SCALE GENOMIC DNA]</scope>
</reference>
<evidence type="ECO:0000313" key="1">
    <source>
        <dbReference type="EMBL" id="OGH92643.1"/>
    </source>
</evidence>
<protein>
    <submittedName>
        <fullName evidence="1">Uncharacterized protein</fullName>
    </submittedName>
</protein>
<dbReference type="EMBL" id="MFRA01000005">
    <property type="protein sequence ID" value="OGH92643.1"/>
    <property type="molecule type" value="Genomic_DNA"/>
</dbReference>
<organism evidence="1 2">
    <name type="scientific">Candidatus Magasanikbacteria bacterium RIFOXYD1_FULL_40_23</name>
    <dbReference type="NCBI Taxonomy" id="1798705"/>
    <lineage>
        <taxon>Bacteria</taxon>
        <taxon>Candidatus Magasanikiibacteriota</taxon>
    </lineage>
</organism>
<comment type="caution">
    <text evidence="1">The sequence shown here is derived from an EMBL/GenBank/DDBJ whole genome shotgun (WGS) entry which is preliminary data.</text>
</comment>
<sequence length="65" mass="7273">MRIVDQTGRKSNANHQIEEAMAIINSLGAQVDELKKGSKSTIYLDYIKQHAGTKILSYVRKSVKP</sequence>
<dbReference type="Proteomes" id="UP000176634">
    <property type="component" value="Unassembled WGS sequence"/>
</dbReference>
<dbReference type="STRING" id="1798705.A2563_03140"/>
<name>A0A1F6P9L3_9BACT</name>
<evidence type="ECO:0000313" key="2">
    <source>
        <dbReference type="Proteomes" id="UP000176634"/>
    </source>
</evidence>
<gene>
    <name evidence="1" type="ORF">A2563_03140</name>
</gene>
<dbReference type="AlphaFoldDB" id="A0A1F6P9L3"/>